<evidence type="ECO:0000256" key="8">
    <source>
        <dbReference type="ARBA" id="ARBA00073995"/>
    </source>
</evidence>
<proteinExistence type="inferred from homology"/>
<comment type="subunit">
    <text evidence="7">Part of the SCF (SKP1-CUL1-F-box) E3 ubiquitin-protein ligase complex SCF(FBXL17) composed of CUL1, SKP1, RBX1 and FBXL17. Interacts with BTB domain-containing proteins such as KLHL12, BCL6 and BACH1; specifically recognizes and binds a conserved degron of non-consecutive residues present at the interface of BTB dimers of aberrant composition. Interacts with SUFU. Interacts with PRMT1.</text>
</comment>
<evidence type="ECO:0000256" key="3">
    <source>
        <dbReference type="ARBA" id="ARBA00022490"/>
    </source>
</evidence>
<dbReference type="InterPro" id="IPR057207">
    <property type="entry name" value="FBXL15_LRR"/>
</dbReference>
<evidence type="ECO:0000256" key="5">
    <source>
        <dbReference type="ARBA" id="ARBA00023242"/>
    </source>
</evidence>
<keyword evidence="14" id="KW-1185">Reference proteome</keyword>
<evidence type="ECO:0000256" key="4">
    <source>
        <dbReference type="ARBA" id="ARBA00022786"/>
    </source>
</evidence>
<accession>A0A7J8EYL2</accession>
<evidence type="ECO:0000256" key="6">
    <source>
        <dbReference type="ARBA" id="ARBA00060818"/>
    </source>
</evidence>
<organism evidence="13 14">
    <name type="scientific">Rousettus aegyptiacus</name>
    <name type="common">Egyptian fruit bat</name>
    <name type="synonym">Pteropus aegyptiacus</name>
    <dbReference type="NCBI Taxonomy" id="9407"/>
    <lineage>
        <taxon>Eukaryota</taxon>
        <taxon>Metazoa</taxon>
        <taxon>Chordata</taxon>
        <taxon>Craniata</taxon>
        <taxon>Vertebrata</taxon>
        <taxon>Euteleostomi</taxon>
        <taxon>Mammalia</taxon>
        <taxon>Eutheria</taxon>
        <taxon>Laurasiatheria</taxon>
        <taxon>Chiroptera</taxon>
        <taxon>Yinpterochiroptera</taxon>
        <taxon>Pteropodoidea</taxon>
        <taxon>Pteropodidae</taxon>
        <taxon>Rousettinae</taxon>
        <taxon>Rousettus</taxon>
    </lineage>
</organism>
<name>A0A7J8EYL2_ROUAE</name>
<comment type="similarity">
    <text evidence="6">Belongs to the FBXL17 family.</text>
</comment>
<evidence type="ECO:0000313" key="14">
    <source>
        <dbReference type="Proteomes" id="UP000593571"/>
    </source>
</evidence>
<evidence type="ECO:0000256" key="10">
    <source>
        <dbReference type="ARBA" id="ARBA00080415"/>
    </source>
</evidence>
<sequence>MGHLLSKEPRNRPSQKRPRCCSWCRRRRPLLRLPRRTPAKAPPQPAAPRSRDCFFRGPCMLCFIVHSPGAPAPAGPEEEPPLSPPLPPRDGAYAAAASSQHLARRYAALAAEDCAAAARRFLLSSAAAAAAAAASASSPASCCKELGLAAAAAWEQQGRSLFLASLGPVRFLGPPVAVQLFRGTTTPPAEPPTPPEMVCKRKGAGVPACTPCKQPRCGGGGCGGGGGGGGGGPAGGGASPPRPPDTGCCQGSEQPPQPLCPPPSSPTSESAPTEAGGDAVRAGSTAPWPAQQQHECGDADCQEPRENPCDCHREPPPETPDINQLPPSILLKIFSNLSLDERCLSASLVCKYWRDLCLDFQFWKQLDLSSRQQVTDELLEKIASRSQNIIEINISDCRSMSDTGVCVLAFKCPGLLRYTAYRCKQLSDTSIIAVASHCPLLQKVHVGNQDKLTDEGLKQLGSKCRELKDIHFGQCYKISDEGMIVIAKGCLKLQRIYMQENKLVTDQSVKAFAEHCPELQYVGFMGCSVTSKGVIHLTKLRNLSSLDLRHITELDNETVMEIVKRCKNLSSLNLCLNWIINDRCVEVIAKEGQNLKELYLVSCKITDYALIAIGRYSMTIETVDVGWCKEITDQGATLIAQSSKSLRYLGLMRCDKVNEVTVEQLVQQYPHITFSTVLQDCKRTLERAYQMGWTPNMSAASS</sequence>
<gene>
    <name evidence="13" type="ORF">HJG63_005000</name>
</gene>
<dbReference type="FunFam" id="3.80.10.10:FF:000161">
    <property type="entry name" value="F-box/LRR-repeat protein 17 isoform X1"/>
    <property type="match status" value="1"/>
</dbReference>
<dbReference type="InterPro" id="IPR001810">
    <property type="entry name" value="F-box_dom"/>
</dbReference>
<dbReference type="Gene3D" id="1.20.1280.50">
    <property type="match status" value="1"/>
</dbReference>
<dbReference type="CDD" id="cd22092">
    <property type="entry name" value="F-box_FBXO13"/>
    <property type="match status" value="1"/>
</dbReference>
<dbReference type="Pfam" id="PF13516">
    <property type="entry name" value="LRR_6"/>
    <property type="match status" value="1"/>
</dbReference>
<keyword evidence="3" id="KW-0963">Cytoplasm</keyword>
<dbReference type="SUPFAM" id="SSF81383">
    <property type="entry name" value="F-box domain"/>
    <property type="match status" value="1"/>
</dbReference>
<dbReference type="PANTHER" id="PTHR13382">
    <property type="entry name" value="MITOCHONDRIAL ATP SYNTHASE COUPLING FACTOR B"/>
    <property type="match status" value="1"/>
</dbReference>
<dbReference type="OrthoDB" id="550575at2759"/>
<evidence type="ECO:0000256" key="1">
    <source>
        <dbReference type="ARBA" id="ARBA00004123"/>
    </source>
</evidence>
<protein>
    <recommendedName>
        <fullName evidence="8">F-box/LRR-repeat protein 17</fullName>
    </recommendedName>
    <alternativeName>
        <fullName evidence="10">F-box and leucine-rich repeat protein 17</fullName>
    </alternativeName>
    <alternativeName>
        <fullName evidence="9">F-box only protein 13</fullName>
    </alternativeName>
</protein>
<dbReference type="InterPro" id="IPR006553">
    <property type="entry name" value="Leu-rich_rpt_Cys-con_subtyp"/>
</dbReference>
<feature type="compositionally biased region" description="Basic and acidic residues" evidence="11">
    <location>
        <begin position="1"/>
        <end position="11"/>
    </location>
</feature>
<dbReference type="EMBL" id="JACASE010000008">
    <property type="protein sequence ID" value="KAF6440513.1"/>
    <property type="molecule type" value="Genomic_DNA"/>
</dbReference>
<evidence type="ECO:0000256" key="2">
    <source>
        <dbReference type="ARBA" id="ARBA00004496"/>
    </source>
</evidence>
<feature type="compositionally biased region" description="Low complexity" evidence="11">
    <location>
        <begin position="266"/>
        <end position="275"/>
    </location>
</feature>
<dbReference type="Pfam" id="PF12937">
    <property type="entry name" value="F-box-like"/>
    <property type="match status" value="1"/>
</dbReference>
<feature type="compositionally biased region" description="Pro residues" evidence="11">
    <location>
        <begin position="255"/>
        <end position="265"/>
    </location>
</feature>
<keyword evidence="5" id="KW-0539">Nucleus</keyword>
<reference evidence="13 14" key="1">
    <citation type="journal article" date="2020" name="Nature">
        <title>Six reference-quality genomes reveal evolution of bat adaptations.</title>
        <authorList>
            <person name="Jebb D."/>
            <person name="Huang Z."/>
            <person name="Pippel M."/>
            <person name="Hughes G.M."/>
            <person name="Lavrichenko K."/>
            <person name="Devanna P."/>
            <person name="Winkler S."/>
            <person name="Jermiin L.S."/>
            <person name="Skirmuntt E.C."/>
            <person name="Katzourakis A."/>
            <person name="Burkitt-Gray L."/>
            <person name="Ray D.A."/>
            <person name="Sullivan K.A.M."/>
            <person name="Roscito J.G."/>
            <person name="Kirilenko B.M."/>
            <person name="Davalos L.M."/>
            <person name="Corthals A.P."/>
            <person name="Power M.L."/>
            <person name="Jones G."/>
            <person name="Ransome R.D."/>
            <person name="Dechmann D.K.N."/>
            <person name="Locatelli A.G."/>
            <person name="Puechmaille S.J."/>
            <person name="Fedrigo O."/>
            <person name="Jarvis E.D."/>
            <person name="Hiller M."/>
            <person name="Vernes S.C."/>
            <person name="Myers E.W."/>
            <person name="Teeling E.C."/>
        </authorList>
    </citation>
    <scope>NUCLEOTIDE SEQUENCE [LARGE SCALE GENOMIC DNA]</scope>
    <source>
        <strain evidence="13">MRouAeg1</strain>
        <tissue evidence="13">Muscle</tissue>
    </source>
</reference>
<dbReference type="Pfam" id="PF25372">
    <property type="entry name" value="DUF7885"/>
    <property type="match status" value="1"/>
</dbReference>
<comment type="caution">
    <text evidence="13">The sequence shown here is derived from an EMBL/GenBank/DDBJ whole genome shotgun (WGS) entry which is preliminary data.</text>
</comment>
<dbReference type="FunFam" id="3.80.10.10:FF:000358">
    <property type="entry name" value="F-box/LRR-repeat protein 17 isoform X1"/>
    <property type="match status" value="1"/>
</dbReference>
<dbReference type="KEGG" id="ray:107506534"/>
<evidence type="ECO:0000256" key="11">
    <source>
        <dbReference type="SAM" id="MobiDB-lite"/>
    </source>
</evidence>
<dbReference type="Proteomes" id="UP000593571">
    <property type="component" value="Unassembled WGS sequence"/>
</dbReference>
<evidence type="ECO:0000256" key="9">
    <source>
        <dbReference type="ARBA" id="ARBA00075035"/>
    </source>
</evidence>
<dbReference type="InterPro" id="IPR032675">
    <property type="entry name" value="LRR_dom_sf"/>
</dbReference>
<feature type="region of interest" description="Disordered" evidence="11">
    <location>
        <begin position="1"/>
        <end position="20"/>
    </location>
</feature>
<dbReference type="InterPro" id="IPR001611">
    <property type="entry name" value="Leu-rich_rpt"/>
</dbReference>
<dbReference type="InterPro" id="IPR050648">
    <property type="entry name" value="F-box_LRR-repeat"/>
</dbReference>
<keyword evidence="4" id="KW-0833">Ubl conjugation pathway</keyword>
<feature type="region of interest" description="Disordered" evidence="11">
    <location>
        <begin position="72"/>
        <end position="92"/>
    </location>
</feature>
<dbReference type="SMART" id="SM00367">
    <property type="entry name" value="LRR_CC"/>
    <property type="match status" value="11"/>
</dbReference>
<dbReference type="SMART" id="SM00256">
    <property type="entry name" value="FBOX"/>
    <property type="match status" value="1"/>
</dbReference>
<dbReference type="PANTHER" id="PTHR13382:SF72">
    <property type="entry name" value="F-BOX AND LEUCINE-RICH REPEAT PROTEIN 17"/>
    <property type="match status" value="1"/>
</dbReference>
<feature type="region of interest" description="Disordered" evidence="11">
    <location>
        <begin position="228"/>
        <end position="301"/>
    </location>
</feature>
<evidence type="ECO:0000313" key="13">
    <source>
        <dbReference type="EMBL" id="KAF6440513.1"/>
    </source>
</evidence>
<dbReference type="GO" id="GO:0005737">
    <property type="term" value="C:cytoplasm"/>
    <property type="evidence" value="ECO:0007669"/>
    <property type="project" value="UniProtKB-SubCell"/>
</dbReference>
<dbReference type="Gene3D" id="3.80.10.10">
    <property type="entry name" value="Ribonuclease Inhibitor"/>
    <property type="match status" value="3"/>
</dbReference>
<feature type="domain" description="F-box" evidence="12">
    <location>
        <begin position="319"/>
        <end position="366"/>
    </location>
</feature>
<feature type="compositionally biased region" description="Gly residues" evidence="11">
    <location>
        <begin position="228"/>
        <end position="238"/>
    </location>
</feature>
<dbReference type="GO" id="GO:0005634">
    <property type="term" value="C:nucleus"/>
    <property type="evidence" value="ECO:0007669"/>
    <property type="project" value="UniProtKB-SubCell"/>
</dbReference>
<dbReference type="PROSITE" id="PS50181">
    <property type="entry name" value="FBOX"/>
    <property type="match status" value="1"/>
</dbReference>
<evidence type="ECO:0000256" key="7">
    <source>
        <dbReference type="ARBA" id="ARBA00064975"/>
    </source>
</evidence>
<dbReference type="AlphaFoldDB" id="A0A7J8EYL2"/>
<comment type="subcellular location">
    <subcellularLocation>
        <location evidence="2">Cytoplasm</location>
    </subcellularLocation>
    <subcellularLocation>
        <location evidence="1">Nucleus</location>
    </subcellularLocation>
</comment>
<evidence type="ECO:0000259" key="12">
    <source>
        <dbReference type="PROSITE" id="PS50181"/>
    </source>
</evidence>
<dbReference type="InterPro" id="IPR036047">
    <property type="entry name" value="F-box-like_dom_sf"/>
</dbReference>
<dbReference type="FunFam" id="1.20.1280.50:FF:000038">
    <property type="entry name" value="F-box/LRR-repeat protein 17 isoform X3"/>
    <property type="match status" value="1"/>
</dbReference>
<dbReference type="SUPFAM" id="SSF52047">
    <property type="entry name" value="RNI-like"/>
    <property type="match status" value="1"/>
</dbReference>